<dbReference type="Gene3D" id="3.90.1150.160">
    <property type="match status" value="1"/>
</dbReference>
<dbReference type="GO" id="GO:0004058">
    <property type="term" value="F:aromatic-L-amino-acid decarboxylase activity"/>
    <property type="evidence" value="ECO:0007669"/>
    <property type="project" value="UniProtKB-ARBA"/>
</dbReference>
<name>A0A5A7S3F0_9NOCA</name>
<keyword evidence="9" id="KW-0210">Decarboxylase</keyword>
<comment type="similarity">
    <text evidence="2 8">Belongs to the group II decarboxylase family.</text>
</comment>
<reference evidence="11 12" key="1">
    <citation type="submission" date="2019-07" db="EMBL/GenBank/DDBJ databases">
        <title>Rhodococcus cavernicolus sp. nov., isolated from a cave.</title>
        <authorList>
            <person name="Lee S.D."/>
        </authorList>
    </citation>
    <scope>NUCLEOTIDE SEQUENCE [LARGE SCALE GENOMIC DNA]</scope>
    <source>
        <strain evidence="11 12">C1-24</strain>
    </source>
</reference>
<evidence type="ECO:0000256" key="8">
    <source>
        <dbReference type="RuleBase" id="RU000382"/>
    </source>
</evidence>
<evidence type="ECO:0000313" key="12">
    <source>
        <dbReference type="Proteomes" id="UP000322244"/>
    </source>
</evidence>
<dbReference type="FunFam" id="3.40.640.10:FF:000017">
    <property type="entry name" value="Glutamate decarboxylase"/>
    <property type="match status" value="1"/>
</dbReference>
<dbReference type="InterPro" id="IPR015421">
    <property type="entry name" value="PyrdxlP-dep_Trfase_major"/>
</dbReference>
<organism evidence="11 12">
    <name type="scientific">Antrihabitans cavernicola</name>
    <dbReference type="NCBI Taxonomy" id="2495913"/>
    <lineage>
        <taxon>Bacteria</taxon>
        <taxon>Bacillati</taxon>
        <taxon>Actinomycetota</taxon>
        <taxon>Actinomycetes</taxon>
        <taxon>Mycobacteriales</taxon>
        <taxon>Nocardiaceae</taxon>
        <taxon>Antrihabitans</taxon>
    </lineage>
</organism>
<dbReference type="InterPro" id="IPR015424">
    <property type="entry name" value="PyrdxlP-dep_Trfase"/>
</dbReference>
<evidence type="ECO:0000256" key="9">
    <source>
        <dbReference type="RuleBase" id="RU361171"/>
    </source>
</evidence>
<dbReference type="Gene3D" id="4.10.280.50">
    <property type="match status" value="1"/>
</dbReference>
<dbReference type="InterPro" id="IPR002129">
    <property type="entry name" value="PyrdxlP-dep_de-COase"/>
</dbReference>
<sequence length="571" mass="62401">MGLVQKAGIEEITRRATRTSLTASVLPDDIADAVNRGLAAAASGNVSETVTSSQEVISSGIAKASEIGGALSGRLFGMVRPKPHEKPAPPPEPTPAPIPEAAKPTPPPATHPAPAGATAADPEPNGFPSESYQRAPTFFLQAKGCGVEHAYEMISSELLLDGSARLNLATFVTTSMPPLAARLMAETADKNMIDKDEYPQTAEMEARCVNIISNLWNSPSGEYAMGCSTTGSSEAVMLGGLAMKWRWREKMRALGKPTDKPNLVTGANVQVCWDKFMRYWDVEERLVPLEGNKLHLTADRLWDFCDENTIGVAAVLGSTFDGSYEPITEIAAALDEIQEKKGWDIPLHIDAASGGFVAPFIQPDLVWDFRIPRVVSINASGHKYGLVYPGVGWAIWRSPEFLPKDLIFEVNYLGGQMPTFSLNFSRPGSEVVAQYFMFTSLGFEGYRRVQQQSSDIAQYLSAEIEKIGPYELVSRGDELPVFAFKLKNSVKNYTVFDVSDRLRERGWQVPAYTYPANRTDLAVLRVVVRAGMTHDMADLLLADLRKHTARLESLSGPMPESLESGDQIFAH</sequence>
<dbReference type="EMBL" id="VLNY01000030">
    <property type="protein sequence ID" value="KAA0016182.1"/>
    <property type="molecule type" value="Genomic_DNA"/>
</dbReference>
<feature type="modified residue" description="N6-(pyridoxal phosphate)lysine" evidence="7">
    <location>
        <position position="383"/>
    </location>
</feature>
<evidence type="ECO:0000256" key="4">
    <source>
        <dbReference type="ARBA" id="ARBA00022898"/>
    </source>
</evidence>
<accession>A0A5A7S3F0</accession>
<feature type="region of interest" description="Disordered" evidence="10">
    <location>
        <begin position="77"/>
        <end position="131"/>
    </location>
</feature>
<feature type="compositionally biased region" description="Pro residues" evidence="10">
    <location>
        <begin position="88"/>
        <end position="111"/>
    </location>
</feature>
<dbReference type="SUPFAM" id="SSF53383">
    <property type="entry name" value="PLP-dependent transferases"/>
    <property type="match status" value="1"/>
</dbReference>
<dbReference type="NCBIfam" id="TIGR01788">
    <property type="entry name" value="Glu-decarb-GAD"/>
    <property type="match status" value="1"/>
</dbReference>
<dbReference type="PANTHER" id="PTHR43321:SF3">
    <property type="entry name" value="GLUTAMATE DECARBOXYLASE"/>
    <property type="match status" value="1"/>
</dbReference>
<evidence type="ECO:0000256" key="2">
    <source>
        <dbReference type="ARBA" id="ARBA00009533"/>
    </source>
</evidence>
<evidence type="ECO:0000256" key="6">
    <source>
        <dbReference type="ARBA" id="ARBA00048868"/>
    </source>
</evidence>
<comment type="cofactor">
    <cofactor evidence="1 7 8">
        <name>pyridoxal 5'-phosphate</name>
        <dbReference type="ChEBI" id="CHEBI:597326"/>
    </cofactor>
</comment>
<dbReference type="GO" id="GO:0004351">
    <property type="term" value="F:glutamate decarboxylase activity"/>
    <property type="evidence" value="ECO:0007669"/>
    <property type="project" value="UniProtKB-EC"/>
</dbReference>
<keyword evidence="5 8" id="KW-0456">Lyase</keyword>
<evidence type="ECO:0000256" key="7">
    <source>
        <dbReference type="PIRSR" id="PIRSR602129-50"/>
    </source>
</evidence>
<dbReference type="Pfam" id="PF00282">
    <property type="entry name" value="Pyridoxal_deC"/>
    <property type="match status" value="1"/>
</dbReference>
<dbReference type="Gene3D" id="3.40.640.10">
    <property type="entry name" value="Type I PLP-dependent aspartate aminotransferase-like (Major domain)"/>
    <property type="match status" value="1"/>
</dbReference>
<dbReference type="CDD" id="cd06450">
    <property type="entry name" value="DOPA_deC_like"/>
    <property type="match status" value="1"/>
</dbReference>
<feature type="compositionally biased region" description="Low complexity" evidence="10">
    <location>
        <begin position="112"/>
        <end position="124"/>
    </location>
</feature>
<evidence type="ECO:0000256" key="3">
    <source>
        <dbReference type="ARBA" id="ARBA00012421"/>
    </source>
</evidence>
<gene>
    <name evidence="11" type="ORF">FOY51_26655</name>
</gene>
<dbReference type="Proteomes" id="UP000322244">
    <property type="component" value="Unassembled WGS sequence"/>
</dbReference>
<dbReference type="AlphaFoldDB" id="A0A5A7S3F0"/>
<evidence type="ECO:0000313" key="11">
    <source>
        <dbReference type="EMBL" id="KAA0016182.1"/>
    </source>
</evidence>
<comment type="catalytic activity">
    <reaction evidence="6 9">
        <text>L-glutamate + H(+) = 4-aminobutanoate + CO2</text>
        <dbReference type="Rhea" id="RHEA:17785"/>
        <dbReference type="ChEBI" id="CHEBI:15378"/>
        <dbReference type="ChEBI" id="CHEBI:16526"/>
        <dbReference type="ChEBI" id="CHEBI:29985"/>
        <dbReference type="ChEBI" id="CHEBI:59888"/>
        <dbReference type="EC" id="4.1.1.15"/>
    </reaction>
</comment>
<evidence type="ECO:0000256" key="10">
    <source>
        <dbReference type="SAM" id="MobiDB-lite"/>
    </source>
</evidence>
<evidence type="ECO:0000256" key="5">
    <source>
        <dbReference type="ARBA" id="ARBA00023239"/>
    </source>
</evidence>
<dbReference type="PANTHER" id="PTHR43321">
    <property type="entry name" value="GLUTAMATE DECARBOXYLASE"/>
    <property type="match status" value="1"/>
</dbReference>
<keyword evidence="4 7" id="KW-0663">Pyridoxal phosphate</keyword>
<dbReference type="InterPro" id="IPR010107">
    <property type="entry name" value="Glutamate_decarboxylase"/>
</dbReference>
<dbReference type="RefSeq" id="WP_149433299.1">
    <property type="nucleotide sequence ID" value="NZ_VLNY01000030.1"/>
</dbReference>
<dbReference type="GO" id="GO:0006538">
    <property type="term" value="P:L-glutamate catabolic process"/>
    <property type="evidence" value="ECO:0007669"/>
    <property type="project" value="TreeGrafter"/>
</dbReference>
<evidence type="ECO:0000256" key="1">
    <source>
        <dbReference type="ARBA" id="ARBA00001933"/>
    </source>
</evidence>
<proteinExistence type="inferred from homology"/>
<keyword evidence="12" id="KW-1185">Reference proteome</keyword>
<comment type="caution">
    <text evidence="11">The sequence shown here is derived from an EMBL/GenBank/DDBJ whole genome shotgun (WGS) entry which is preliminary data.</text>
</comment>
<dbReference type="GO" id="GO:0030170">
    <property type="term" value="F:pyridoxal phosphate binding"/>
    <property type="evidence" value="ECO:0007669"/>
    <property type="project" value="InterPro"/>
</dbReference>
<dbReference type="OrthoDB" id="3401800at2"/>
<dbReference type="GO" id="GO:0005829">
    <property type="term" value="C:cytosol"/>
    <property type="evidence" value="ECO:0007669"/>
    <property type="project" value="TreeGrafter"/>
</dbReference>
<dbReference type="EC" id="4.1.1.15" evidence="3 9"/>
<protein>
    <recommendedName>
        <fullName evidence="3 9">Glutamate decarboxylase</fullName>
        <ecNumber evidence="3 9">4.1.1.15</ecNumber>
    </recommendedName>
</protein>